<gene>
    <name evidence="1" type="ORF">OWV82_001546</name>
</gene>
<evidence type="ECO:0000313" key="1">
    <source>
        <dbReference type="EMBL" id="KAJ4728650.1"/>
    </source>
</evidence>
<dbReference type="EMBL" id="CM051394">
    <property type="protein sequence ID" value="KAJ4728650.1"/>
    <property type="molecule type" value="Genomic_DNA"/>
</dbReference>
<keyword evidence="2" id="KW-1185">Reference proteome</keyword>
<keyword evidence="1" id="KW-0687">Ribonucleoprotein</keyword>
<name>A0ACC1YXX9_MELAZ</name>
<sequence length="297" mass="32893">MAAALEAATLSIFSPYSSLSNYSCLSRKLPPTTKLLRVSNSTRSLSSNFPLLRLTNPTRKISFQLCSAVEETTVETKPEQNQKQNVRRKLYVFNLPWSLSVADIKDVFGKCGTVADVEIIKHKDGKSRNFAFVTMASAEDAEAAVNQLDTQEVSGRIIRVEFAKKFKRPRSPQSASSPSPPAGETRHKLYVSNLAWKVRSNHLREFFSANFNPVSAKVVFESNQGRSAGYGFVSFATKEEAEAAISSLDGKELMGRPLRLKVSQKNDDVSESNEEEDNVSVSNKEEEDVSKDQPAES</sequence>
<protein>
    <submittedName>
        <fullName evidence="1">33 kDa ribonucleoprotein, chloroplastic</fullName>
    </submittedName>
</protein>
<evidence type="ECO:0000313" key="2">
    <source>
        <dbReference type="Proteomes" id="UP001164539"/>
    </source>
</evidence>
<organism evidence="1 2">
    <name type="scientific">Melia azedarach</name>
    <name type="common">Chinaberry tree</name>
    <dbReference type="NCBI Taxonomy" id="155640"/>
    <lineage>
        <taxon>Eukaryota</taxon>
        <taxon>Viridiplantae</taxon>
        <taxon>Streptophyta</taxon>
        <taxon>Embryophyta</taxon>
        <taxon>Tracheophyta</taxon>
        <taxon>Spermatophyta</taxon>
        <taxon>Magnoliopsida</taxon>
        <taxon>eudicotyledons</taxon>
        <taxon>Gunneridae</taxon>
        <taxon>Pentapetalae</taxon>
        <taxon>rosids</taxon>
        <taxon>malvids</taxon>
        <taxon>Sapindales</taxon>
        <taxon>Meliaceae</taxon>
        <taxon>Melia</taxon>
    </lineage>
</organism>
<reference evidence="1 2" key="1">
    <citation type="journal article" date="2023" name="Science">
        <title>Complex scaffold remodeling in plant triterpene biosynthesis.</title>
        <authorList>
            <person name="De La Pena R."/>
            <person name="Hodgson H."/>
            <person name="Liu J.C."/>
            <person name="Stephenson M.J."/>
            <person name="Martin A.C."/>
            <person name="Owen C."/>
            <person name="Harkess A."/>
            <person name="Leebens-Mack J."/>
            <person name="Jimenez L.E."/>
            <person name="Osbourn A."/>
            <person name="Sattely E.S."/>
        </authorList>
    </citation>
    <scope>NUCLEOTIDE SEQUENCE [LARGE SCALE GENOMIC DNA]</scope>
    <source>
        <strain evidence="2">cv. JPN11</strain>
        <tissue evidence="1">Leaf</tissue>
    </source>
</reference>
<dbReference type="Proteomes" id="UP001164539">
    <property type="component" value="Chromosome 1"/>
</dbReference>
<accession>A0ACC1YXX9</accession>
<comment type="caution">
    <text evidence="1">The sequence shown here is derived from an EMBL/GenBank/DDBJ whole genome shotgun (WGS) entry which is preliminary data.</text>
</comment>
<proteinExistence type="predicted"/>